<evidence type="ECO:0000313" key="2">
    <source>
        <dbReference type="Proteomes" id="UP000199101"/>
    </source>
</evidence>
<gene>
    <name evidence="1" type="ORF">GA0061103_0806</name>
</gene>
<name>A0A1C3XDD4_9HYPH</name>
<proteinExistence type="predicted"/>
<dbReference type="RefSeq" id="WP_092720143.1">
    <property type="nucleotide sequence ID" value="NZ_FMAG01000015.1"/>
</dbReference>
<accession>A0A1C3XDD4</accession>
<keyword evidence="2" id="KW-1185">Reference proteome</keyword>
<dbReference type="EMBL" id="FMAG01000015">
    <property type="protein sequence ID" value="SCB50307.1"/>
    <property type="molecule type" value="Genomic_DNA"/>
</dbReference>
<dbReference type="Proteomes" id="UP000199101">
    <property type="component" value="Unassembled WGS sequence"/>
</dbReference>
<organism evidence="1 2">
    <name type="scientific">Rhizobium multihospitium</name>
    <dbReference type="NCBI Taxonomy" id="410764"/>
    <lineage>
        <taxon>Bacteria</taxon>
        <taxon>Pseudomonadati</taxon>
        <taxon>Pseudomonadota</taxon>
        <taxon>Alphaproteobacteria</taxon>
        <taxon>Hyphomicrobiales</taxon>
        <taxon>Rhizobiaceae</taxon>
        <taxon>Rhizobium/Agrobacterium group</taxon>
        <taxon>Rhizobium</taxon>
    </lineage>
</organism>
<reference evidence="2" key="1">
    <citation type="submission" date="2016-08" db="EMBL/GenBank/DDBJ databases">
        <authorList>
            <person name="Varghese N."/>
            <person name="Submissions Spin"/>
        </authorList>
    </citation>
    <scope>NUCLEOTIDE SEQUENCE [LARGE SCALE GENOMIC DNA]</scope>
    <source>
        <strain evidence="2">HAMBI 2975</strain>
    </source>
</reference>
<protein>
    <submittedName>
        <fullName evidence="1">Uncharacterized protein</fullName>
    </submittedName>
</protein>
<dbReference type="AlphaFoldDB" id="A0A1C3XDD4"/>
<sequence length="222" mass="25283">MENSTPTIWEDDDYVYIPEELFKHLPDEYRDALEARKQQGSDILQIADKDIKSLVRLANAIPTTSSLSYIYHRLRTSKFDVTAEAVMEQEMLTTAFVVTYSRLFVSGNGGSGVSRDQIPAHLRAVHDDILEIRHQRYAHNAGHETIGSGIQIDFDDTEVRVNLGMSLGFYVGGRNEWEELVTFLDAHMHERLQKILDRLKAKTGLEWTFPEGPAPDWVGKYG</sequence>
<evidence type="ECO:0000313" key="1">
    <source>
        <dbReference type="EMBL" id="SCB50307.1"/>
    </source>
</evidence>
<dbReference type="OrthoDB" id="1265701at2"/>